<comment type="caution">
    <text evidence="2">The sequence shown here is derived from an EMBL/GenBank/DDBJ whole genome shotgun (WGS) entry which is preliminary data.</text>
</comment>
<proteinExistence type="predicted"/>
<dbReference type="Pfam" id="PF00400">
    <property type="entry name" value="WD40"/>
    <property type="match status" value="2"/>
</dbReference>
<dbReference type="OrthoDB" id="10260946at2759"/>
<dbReference type="SMART" id="SM00320">
    <property type="entry name" value="WD40"/>
    <property type="match status" value="3"/>
</dbReference>
<accession>A0A8S1XH16</accession>
<dbReference type="AlphaFoldDB" id="A0A8S1XH16"/>
<dbReference type="EMBL" id="CAJJDP010000122">
    <property type="protein sequence ID" value="CAD8200486.1"/>
    <property type="molecule type" value="Genomic_DNA"/>
</dbReference>
<dbReference type="PROSITE" id="PS50082">
    <property type="entry name" value="WD_REPEATS_2"/>
    <property type="match status" value="1"/>
</dbReference>
<gene>
    <name evidence="2" type="ORF">POCTA_138.1.T1220027</name>
</gene>
<evidence type="ECO:0000313" key="3">
    <source>
        <dbReference type="Proteomes" id="UP000683925"/>
    </source>
</evidence>
<evidence type="ECO:0000256" key="1">
    <source>
        <dbReference type="PROSITE-ProRule" id="PRU00221"/>
    </source>
</evidence>
<reference evidence="2" key="1">
    <citation type="submission" date="2021-01" db="EMBL/GenBank/DDBJ databases">
        <authorList>
            <consortium name="Genoscope - CEA"/>
            <person name="William W."/>
        </authorList>
    </citation>
    <scope>NUCLEOTIDE SEQUENCE</scope>
</reference>
<dbReference type="InterPro" id="IPR001680">
    <property type="entry name" value="WD40_rpt"/>
</dbReference>
<dbReference type="PANTHER" id="PTHR19920:SF0">
    <property type="entry name" value="CYTOSOLIC IRON-SULFUR PROTEIN ASSEMBLY PROTEIN CIAO1-RELATED"/>
    <property type="match status" value="1"/>
</dbReference>
<dbReference type="PANTHER" id="PTHR19920">
    <property type="entry name" value="WD40 PROTEIN CIAO1"/>
    <property type="match status" value="1"/>
</dbReference>
<sequence length="335" mass="39007">MFSINQNFEKANYQLLGDNTTHQDEWCGAVAIDEKHDLLFVGHLFVIKVFQFKNGALNTLNLLFNHKDFVTSLSLMQKQSFFLSGSHDMKIVVMSVHLMSNPKYIIKLASHMNSINQILSHPINKEMFISSSKDHTIKFWRISSRISKKHCFQTINHHKQSVIKLSINEDGTTLISLGMDQLILVLTQQELCWVVKQKIHVSKEGPNILFITNEMVSYRNRAPKLYGFISWKKKMNSIHYFKIQKQVTTSKLVQDPFHCFTIISKTAFILEWQFTQDYEIIKSGERRIHFRAGHLIQLILTNQSFKVYLWSNKQGLVIFSNLGQHFLLSLSEEIN</sequence>
<dbReference type="GO" id="GO:0097361">
    <property type="term" value="C:cytosolic [4Fe-4S] assembly targeting complex"/>
    <property type="evidence" value="ECO:0007669"/>
    <property type="project" value="TreeGrafter"/>
</dbReference>
<dbReference type="GO" id="GO:0016226">
    <property type="term" value="P:iron-sulfur cluster assembly"/>
    <property type="evidence" value="ECO:0007669"/>
    <property type="project" value="TreeGrafter"/>
</dbReference>
<dbReference type="Proteomes" id="UP000683925">
    <property type="component" value="Unassembled WGS sequence"/>
</dbReference>
<name>A0A8S1XH16_PAROT</name>
<feature type="repeat" description="WD" evidence="1">
    <location>
        <begin position="108"/>
        <end position="144"/>
    </location>
</feature>
<evidence type="ECO:0000313" key="2">
    <source>
        <dbReference type="EMBL" id="CAD8200486.1"/>
    </source>
</evidence>
<organism evidence="2 3">
    <name type="scientific">Paramecium octaurelia</name>
    <dbReference type="NCBI Taxonomy" id="43137"/>
    <lineage>
        <taxon>Eukaryota</taxon>
        <taxon>Sar</taxon>
        <taxon>Alveolata</taxon>
        <taxon>Ciliophora</taxon>
        <taxon>Intramacronucleata</taxon>
        <taxon>Oligohymenophorea</taxon>
        <taxon>Peniculida</taxon>
        <taxon>Parameciidae</taxon>
        <taxon>Paramecium</taxon>
    </lineage>
</organism>
<keyword evidence="3" id="KW-1185">Reference proteome</keyword>
<protein>
    <submittedName>
        <fullName evidence="2">Uncharacterized protein</fullName>
    </submittedName>
</protein>
<keyword evidence="1" id="KW-0853">WD repeat</keyword>